<dbReference type="AlphaFoldDB" id="A0A3Q7ESL1"/>
<protein>
    <submittedName>
        <fullName evidence="1">Uncharacterized protein</fullName>
    </submittedName>
</protein>
<keyword evidence="2" id="KW-1185">Reference proteome</keyword>
<accession>A0A3Q7ESL1</accession>
<reference evidence="1" key="1">
    <citation type="journal article" date="2012" name="Nature">
        <title>The tomato genome sequence provides insights into fleshy fruit evolution.</title>
        <authorList>
            <consortium name="Tomato Genome Consortium"/>
        </authorList>
    </citation>
    <scope>NUCLEOTIDE SEQUENCE [LARGE SCALE GENOMIC DNA]</scope>
    <source>
        <strain evidence="1">cv. Heinz 1706</strain>
    </source>
</reference>
<proteinExistence type="predicted"/>
<reference evidence="1" key="2">
    <citation type="submission" date="2019-01" db="UniProtKB">
        <authorList>
            <consortium name="EnsemblPlants"/>
        </authorList>
    </citation>
    <scope>IDENTIFICATION</scope>
    <source>
        <strain evidence="1">cv. Heinz 1706</strain>
    </source>
</reference>
<dbReference type="EnsemblPlants" id="Solyc01g108050.3.1">
    <property type="protein sequence ID" value="Solyc01g108050.3.1"/>
    <property type="gene ID" value="Solyc01g108050.3"/>
</dbReference>
<sequence>MALQQNGVDLEKCNLRKQSNITCYPCQISWWFYPLSGSNVGSSWRISSIFGESDNRPFIEDDFISKQFSDPELR</sequence>
<evidence type="ECO:0000313" key="1">
    <source>
        <dbReference type="EnsemblPlants" id="Solyc01g108050.3.1"/>
    </source>
</evidence>
<evidence type="ECO:0000313" key="2">
    <source>
        <dbReference type="Proteomes" id="UP000004994"/>
    </source>
</evidence>
<organism evidence="1">
    <name type="scientific">Solanum lycopersicum</name>
    <name type="common">Tomato</name>
    <name type="synonym">Lycopersicon esculentum</name>
    <dbReference type="NCBI Taxonomy" id="4081"/>
    <lineage>
        <taxon>Eukaryota</taxon>
        <taxon>Viridiplantae</taxon>
        <taxon>Streptophyta</taxon>
        <taxon>Embryophyta</taxon>
        <taxon>Tracheophyta</taxon>
        <taxon>Spermatophyta</taxon>
        <taxon>Magnoliopsida</taxon>
        <taxon>eudicotyledons</taxon>
        <taxon>Gunneridae</taxon>
        <taxon>Pentapetalae</taxon>
        <taxon>asterids</taxon>
        <taxon>lamiids</taxon>
        <taxon>Solanales</taxon>
        <taxon>Solanaceae</taxon>
        <taxon>Solanoideae</taxon>
        <taxon>Solaneae</taxon>
        <taxon>Solanum</taxon>
        <taxon>Solanum subgen. Lycopersicon</taxon>
    </lineage>
</organism>
<name>A0A3Q7ESL1_SOLLC</name>
<dbReference type="PaxDb" id="4081-Solyc01g108050.2.1"/>
<dbReference type="Gramene" id="Solyc01g108050.3.1">
    <property type="protein sequence ID" value="Solyc01g108050.3.1"/>
    <property type="gene ID" value="Solyc01g108050.3"/>
</dbReference>
<dbReference type="Proteomes" id="UP000004994">
    <property type="component" value="Chromosome 1"/>
</dbReference>
<dbReference type="InParanoid" id="A0A3Q7ESL1"/>